<proteinExistence type="predicted"/>
<dbReference type="InterPro" id="IPR007712">
    <property type="entry name" value="RelE/ParE_toxin"/>
</dbReference>
<dbReference type="EMBL" id="AP028654">
    <property type="protein sequence ID" value="BEP30315.1"/>
    <property type="molecule type" value="Genomic_DNA"/>
</dbReference>
<accession>A0AAU9E841</accession>
<evidence type="ECO:0000256" key="1">
    <source>
        <dbReference type="ARBA" id="ARBA00022649"/>
    </source>
</evidence>
<dbReference type="Pfam" id="PF05016">
    <property type="entry name" value="ParE_toxin"/>
    <property type="match status" value="1"/>
</dbReference>
<dbReference type="RefSeq" id="WP_338535909.1">
    <property type="nucleotide sequence ID" value="NZ_AP028654.1"/>
</dbReference>
<keyword evidence="3" id="KW-1185">Reference proteome</keyword>
<reference evidence="2 3" key="1">
    <citation type="submission" date="2023-08" db="EMBL/GenBank/DDBJ databases">
        <title>Helicovermis profunda gen. nov., sp. nov., a novel mesophilic, fermentative bacterium within the Bacillota from a deep-sea hydrothermal vent chimney.</title>
        <authorList>
            <person name="Miyazaki U."/>
            <person name="Mizutani D."/>
            <person name="Hashimoto Y."/>
            <person name="Tame A."/>
            <person name="Sawayama S."/>
            <person name="Miyazaki J."/>
            <person name="Takai K."/>
            <person name="Nakagawa S."/>
        </authorList>
    </citation>
    <scope>NUCLEOTIDE SEQUENCE [LARGE SCALE GENOMIC DNA]</scope>
    <source>
        <strain evidence="2 3">S502</strain>
    </source>
</reference>
<name>A0AAU9E841_9FIRM</name>
<dbReference type="Gene3D" id="3.30.2310.20">
    <property type="entry name" value="RelE-like"/>
    <property type="match status" value="1"/>
</dbReference>
<evidence type="ECO:0000313" key="2">
    <source>
        <dbReference type="EMBL" id="BEP30315.1"/>
    </source>
</evidence>
<gene>
    <name evidence="2" type="ORF">HLPR_26460</name>
</gene>
<dbReference type="KEGG" id="hprf:HLPR_26460"/>
<organism evidence="2 3">
    <name type="scientific">Helicovermis profundi</name>
    <dbReference type="NCBI Taxonomy" id="3065157"/>
    <lineage>
        <taxon>Bacteria</taxon>
        <taxon>Bacillati</taxon>
        <taxon>Bacillota</taxon>
        <taxon>Clostridia</taxon>
        <taxon>Helicovermis</taxon>
    </lineage>
</organism>
<dbReference type="InterPro" id="IPR035093">
    <property type="entry name" value="RelE/ParE_toxin_dom_sf"/>
</dbReference>
<evidence type="ECO:0008006" key="4">
    <source>
        <dbReference type="Google" id="ProtNLM"/>
    </source>
</evidence>
<dbReference type="AlphaFoldDB" id="A0AAU9E841"/>
<evidence type="ECO:0000313" key="3">
    <source>
        <dbReference type="Proteomes" id="UP001321786"/>
    </source>
</evidence>
<dbReference type="Proteomes" id="UP001321786">
    <property type="component" value="Chromosome"/>
</dbReference>
<sequence length="105" mass="12713">MDLYKIKLTDKAQKDIIEIAKYISEELFDKAAANDHVDEIYRVIVDLSNMPKRHKLIIDEDFIIPCGMRRVGVKNYNIFYTCEDERLIVYIWRILYNKWIWQNLL</sequence>
<keyword evidence="1" id="KW-1277">Toxin-antitoxin system</keyword>
<protein>
    <recommendedName>
        <fullName evidence="4">Type II toxin-antitoxin system RelE/ParE family toxin</fullName>
    </recommendedName>
</protein>